<dbReference type="Pfam" id="PF10109">
    <property type="entry name" value="Phage_TAC_7"/>
    <property type="match status" value="1"/>
</dbReference>
<organism evidence="2 3">
    <name type="scientific">Burkholderia mayonis</name>
    <dbReference type="NCBI Taxonomy" id="1385591"/>
    <lineage>
        <taxon>Bacteria</taxon>
        <taxon>Pseudomonadati</taxon>
        <taxon>Pseudomonadota</taxon>
        <taxon>Betaproteobacteria</taxon>
        <taxon>Burkholderiales</taxon>
        <taxon>Burkholderiaceae</taxon>
        <taxon>Burkholderia</taxon>
        <taxon>pseudomallei group</taxon>
    </lineage>
</organism>
<dbReference type="EMBL" id="CP013389">
    <property type="protein sequence ID" value="AOJ12085.1"/>
    <property type="molecule type" value="Genomic_DNA"/>
</dbReference>
<proteinExistence type="predicted"/>
<protein>
    <submittedName>
        <fullName evidence="2">Phage tail protein</fullName>
    </submittedName>
</protein>
<sequence length="122" mass="12791">MPPFDGRHTHGADARTTAPAASDNTTPNTHTLDTPIVRGEQTIAQVTLQKPAAGALRGTSLAALVNLDVDALRKVLPRISTPTLTEFDVANMDPADLVALGGIFAGFLMPKALKASMEYPNA</sequence>
<dbReference type="RefSeq" id="WP_044368119.1">
    <property type="nucleotide sequence ID" value="NZ_CP013389.1"/>
</dbReference>
<evidence type="ECO:0000313" key="2">
    <source>
        <dbReference type="EMBL" id="AOJ12085.1"/>
    </source>
</evidence>
<feature type="compositionally biased region" description="Basic and acidic residues" evidence="1">
    <location>
        <begin position="1"/>
        <end position="13"/>
    </location>
</feature>
<reference evidence="2 3" key="1">
    <citation type="submission" date="2015-12" db="EMBL/GenBank/DDBJ databases">
        <title>Diversity of Burkholderia near neighbor genomes.</title>
        <authorList>
            <person name="Sahl J."/>
            <person name="Wagner D."/>
            <person name="Keim P."/>
        </authorList>
    </citation>
    <scope>NUCLEOTIDE SEQUENCE [LARGE SCALE GENOMIC DNA]</scope>
    <source>
        <strain evidence="2 3">BDU8</strain>
    </source>
</reference>
<evidence type="ECO:0000256" key="1">
    <source>
        <dbReference type="SAM" id="MobiDB-lite"/>
    </source>
</evidence>
<feature type="region of interest" description="Disordered" evidence="1">
    <location>
        <begin position="1"/>
        <end position="34"/>
    </location>
</feature>
<dbReference type="Proteomes" id="UP000067711">
    <property type="component" value="Chromosome 1"/>
</dbReference>
<accession>A0A1B4G859</accession>
<evidence type="ECO:0000313" key="3">
    <source>
        <dbReference type="Proteomes" id="UP000067711"/>
    </source>
</evidence>
<gene>
    <name evidence="2" type="ORF">WS71_32095</name>
</gene>
<name>A0A1B4G859_9BURK</name>
<dbReference type="AlphaFoldDB" id="A0A1B4G859"/>
<feature type="compositionally biased region" description="Polar residues" evidence="1">
    <location>
        <begin position="22"/>
        <end position="32"/>
    </location>
</feature>
<dbReference type="InterPro" id="IPR019289">
    <property type="entry name" value="Phage_tail_E/E"/>
</dbReference>